<keyword evidence="1" id="KW-0472">Membrane</keyword>
<accession>A0A8E0VLP1</accession>
<dbReference type="EMBL" id="LUCM01003925">
    <property type="protein sequence ID" value="KAA0195110.1"/>
    <property type="molecule type" value="Genomic_DNA"/>
</dbReference>
<organism evidence="2 3">
    <name type="scientific">Fasciolopsis buskii</name>
    <dbReference type="NCBI Taxonomy" id="27845"/>
    <lineage>
        <taxon>Eukaryota</taxon>
        <taxon>Metazoa</taxon>
        <taxon>Spiralia</taxon>
        <taxon>Lophotrochozoa</taxon>
        <taxon>Platyhelminthes</taxon>
        <taxon>Trematoda</taxon>
        <taxon>Digenea</taxon>
        <taxon>Plagiorchiida</taxon>
        <taxon>Echinostomata</taxon>
        <taxon>Echinostomatoidea</taxon>
        <taxon>Fasciolidae</taxon>
        <taxon>Fasciolopsis</taxon>
    </lineage>
</organism>
<comment type="caution">
    <text evidence="2">The sequence shown here is derived from an EMBL/GenBank/DDBJ whole genome shotgun (WGS) entry which is preliminary data.</text>
</comment>
<evidence type="ECO:0000313" key="3">
    <source>
        <dbReference type="Proteomes" id="UP000728185"/>
    </source>
</evidence>
<evidence type="ECO:0000256" key="1">
    <source>
        <dbReference type="SAM" id="Phobius"/>
    </source>
</evidence>
<name>A0A8E0VLP1_9TREM</name>
<sequence length="224" mass="25536">SAGCRCQSPSEEEYDAPPYVSLRWSWEIDFHYFTNDSTNITSHFLFKPKSSIFKVVTKWNETSVNDTMDLVILPKPVGFGKLAEFNLTVLVKRFAEYFAWTNMTMQFKFVEDAGGLFPTESQTVESSSHNKFFTRTDEVYECISSIPIPMGPYVTVVFSNMTFQAFEAESDPSDDRLREVCPRDFKSNIPITILTGCSLLLIFVVAAVVFGVTVFLDRRKSKEN</sequence>
<feature type="transmembrane region" description="Helical" evidence="1">
    <location>
        <begin position="191"/>
        <end position="216"/>
    </location>
</feature>
<dbReference type="Proteomes" id="UP000728185">
    <property type="component" value="Unassembled WGS sequence"/>
</dbReference>
<keyword evidence="3" id="KW-1185">Reference proteome</keyword>
<reference evidence="2" key="1">
    <citation type="submission" date="2019-05" db="EMBL/GenBank/DDBJ databases">
        <title>Annotation for the trematode Fasciolopsis buski.</title>
        <authorList>
            <person name="Choi Y.-J."/>
        </authorList>
    </citation>
    <scope>NUCLEOTIDE SEQUENCE</scope>
    <source>
        <strain evidence="2">HT</strain>
        <tissue evidence="2">Whole worm</tissue>
    </source>
</reference>
<gene>
    <name evidence="2" type="ORF">FBUS_09490</name>
</gene>
<dbReference type="OrthoDB" id="6251441at2759"/>
<dbReference type="Gene3D" id="2.40.160.110">
    <property type="match status" value="1"/>
</dbReference>
<dbReference type="AlphaFoldDB" id="A0A8E0VLP1"/>
<keyword evidence="1" id="KW-1133">Transmembrane helix</keyword>
<protein>
    <submittedName>
        <fullName evidence="2">Uncharacterized protein</fullName>
    </submittedName>
</protein>
<proteinExistence type="predicted"/>
<evidence type="ECO:0000313" key="2">
    <source>
        <dbReference type="EMBL" id="KAA0195110.1"/>
    </source>
</evidence>
<feature type="non-terminal residue" evidence="2">
    <location>
        <position position="224"/>
    </location>
</feature>
<keyword evidence="1" id="KW-0812">Transmembrane</keyword>